<evidence type="ECO:0000259" key="9">
    <source>
        <dbReference type="Pfam" id="PF13720"/>
    </source>
</evidence>
<dbReference type="HAMAP" id="MF_00387">
    <property type="entry name" value="LpxA"/>
    <property type="match status" value="1"/>
</dbReference>
<dbReference type="InterPro" id="IPR011004">
    <property type="entry name" value="Trimer_LpxA-like_sf"/>
</dbReference>
<comment type="pathway">
    <text evidence="8">Glycolipid biosynthesis; lipid IV(A) biosynthesis; lipid IV(A) from (3R)-3-hydroxytetradecanoyl-[acyl-carrier-protein] and UDP-N-acetyl-alpha-D-glucosamine: step 1/6.</text>
</comment>
<evidence type="ECO:0000256" key="1">
    <source>
        <dbReference type="ARBA" id="ARBA00022490"/>
    </source>
</evidence>
<dbReference type="GO" id="GO:0016020">
    <property type="term" value="C:membrane"/>
    <property type="evidence" value="ECO:0007669"/>
    <property type="project" value="GOC"/>
</dbReference>
<comment type="similarity">
    <text evidence="8">Belongs to the transferase hexapeptide repeat family. LpxA subfamily.</text>
</comment>
<sequence length="257" mass="27979">MTKIHPTAVVDSNAQLGEDVKVGPYSIIEGDVIIGDGTEIAYHAVIASGTRIGRKCRVFSNAVIGTEPQDLKFGNEKTFVEIGDNTTIREFATVNRATTHSYTTKVGSNCLIMAYAHVAHDCHIGDYVVLANAVNMAGHVTIENHVGVGGMVAIHQFVHIGTQSFIGGLSRVSKDVPPYILAMGEPLTFAGLNSVGLKRRGFKSETLQELKRAYKMLYREKLTTEEAIAKIENTLTLTPEIEHLIGFLRGSERGIIR</sequence>
<dbReference type="UniPathway" id="UPA00359">
    <property type="reaction ID" value="UER00477"/>
</dbReference>
<keyword evidence="2 8" id="KW-0444">Lipid biosynthesis</keyword>
<dbReference type="InterPro" id="IPR037157">
    <property type="entry name" value="Acetyltransf_C_sf"/>
</dbReference>
<dbReference type="EC" id="2.3.1.129" evidence="8"/>
<dbReference type="NCBIfam" id="TIGR01852">
    <property type="entry name" value="lipid_A_lpxA"/>
    <property type="match status" value="1"/>
</dbReference>
<keyword evidence="5 8" id="KW-0677">Repeat</keyword>
<evidence type="ECO:0000256" key="8">
    <source>
        <dbReference type="HAMAP-Rule" id="MF_00387"/>
    </source>
</evidence>
<keyword evidence="4 8" id="KW-0808">Transferase</keyword>
<dbReference type="GO" id="GO:0005737">
    <property type="term" value="C:cytoplasm"/>
    <property type="evidence" value="ECO:0007669"/>
    <property type="project" value="UniProtKB-SubCell"/>
</dbReference>
<keyword evidence="6 8" id="KW-0443">Lipid metabolism</keyword>
<dbReference type="Pfam" id="PF13720">
    <property type="entry name" value="Acetyltransf_11"/>
    <property type="match status" value="1"/>
</dbReference>
<dbReference type="InterPro" id="IPR010137">
    <property type="entry name" value="Lipid_A_LpxA"/>
</dbReference>
<comment type="catalytic activity">
    <reaction evidence="8">
        <text>a (3R)-hydroxyacyl-[ACP] + UDP-N-acetyl-alpha-D-glucosamine = a UDP-3-O-[(3R)-3-hydroxyacyl]-N-acetyl-alpha-D-glucosamine + holo-[ACP]</text>
        <dbReference type="Rhea" id="RHEA:67812"/>
        <dbReference type="Rhea" id="RHEA-COMP:9685"/>
        <dbReference type="Rhea" id="RHEA-COMP:9945"/>
        <dbReference type="ChEBI" id="CHEBI:57705"/>
        <dbReference type="ChEBI" id="CHEBI:64479"/>
        <dbReference type="ChEBI" id="CHEBI:78827"/>
        <dbReference type="ChEBI" id="CHEBI:173225"/>
        <dbReference type="EC" id="2.3.1.129"/>
    </reaction>
</comment>
<keyword evidence="1 8" id="KW-0963">Cytoplasm</keyword>
<dbReference type="PIRSF" id="PIRSF000456">
    <property type="entry name" value="UDP-GlcNAc_acltr"/>
    <property type="match status" value="1"/>
</dbReference>
<evidence type="ECO:0000256" key="7">
    <source>
        <dbReference type="ARBA" id="ARBA00023315"/>
    </source>
</evidence>
<dbReference type="EMBL" id="DRQG01000145">
    <property type="protein sequence ID" value="HGY57130.1"/>
    <property type="molecule type" value="Genomic_DNA"/>
</dbReference>
<feature type="domain" description="UDP N-acetylglucosamine O-acyltransferase C-terminal" evidence="9">
    <location>
        <begin position="175"/>
        <end position="256"/>
    </location>
</feature>
<dbReference type="AlphaFoldDB" id="A0A7V4U310"/>
<dbReference type="CDD" id="cd03351">
    <property type="entry name" value="LbH_UDP-GlcNAc_AT"/>
    <property type="match status" value="1"/>
</dbReference>
<comment type="caution">
    <text evidence="10">The sequence shown here is derived from an EMBL/GenBank/DDBJ whole genome shotgun (WGS) entry which is preliminary data.</text>
</comment>
<accession>A0A7V4U310</accession>
<gene>
    <name evidence="8" type="primary">lpxA</name>
    <name evidence="10" type="ORF">ENK44_15585</name>
</gene>
<reference evidence="10" key="1">
    <citation type="journal article" date="2020" name="mSystems">
        <title>Genome- and Community-Level Interaction Insights into Carbon Utilization and Element Cycling Functions of Hydrothermarchaeota in Hydrothermal Sediment.</title>
        <authorList>
            <person name="Zhou Z."/>
            <person name="Liu Y."/>
            <person name="Xu W."/>
            <person name="Pan J."/>
            <person name="Luo Z.H."/>
            <person name="Li M."/>
        </authorList>
    </citation>
    <scope>NUCLEOTIDE SEQUENCE [LARGE SCALE GENOMIC DNA]</scope>
    <source>
        <strain evidence="10">HyVt-577</strain>
    </source>
</reference>
<comment type="subunit">
    <text evidence="8">Homotrimer.</text>
</comment>
<protein>
    <recommendedName>
        <fullName evidence="8">Acyl-[acyl-carrier-protein]--UDP-N-acetylglucosamine O-acyltransferase</fullName>
        <shortName evidence="8">UDP-N-acetylglucosamine acyltransferase</shortName>
        <ecNumber evidence="8">2.3.1.129</ecNumber>
    </recommendedName>
</protein>
<comment type="subcellular location">
    <subcellularLocation>
        <location evidence="8">Cytoplasm</location>
    </subcellularLocation>
</comment>
<dbReference type="NCBIfam" id="NF003657">
    <property type="entry name" value="PRK05289.1"/>
    <property type="match status" value="1"/>
</dbReference>
<keyword evidence="7 8" id="KW-0012">Acyltransferase</keyword>
<dbReference type="PROSITE" id="PS00101">
    <property type="entry name" value="HEXAPEP_TRANSFERASES"/>
    <property type="match status" value="1"/>
</dbReference>
<evidence type="ECO:0000256" key="3">
    <source>
        <dbReference type="ARBA" id="ARBA00022556"/>
    </source>
</evidence>
<comment type="function">
    <text evidence="8">Involved in the biosynthesis of lipid A, a phosphorylated glycolipid that anchors the lipopolysaccharide to the outer membrane of the cell.</text>
</comment>
<name>A0A7V4U310_CALAY</name>
<dbReference type="Gene3D" id="1.20.1180.10">
    <property type="entry name" value="Udp N-acetylglucosamine O-acyltransferase, C-terminal domain"/>
    <property type="match status" value="1"/>
</dbReference>
<dbReference type="Proteomes" id="UP000885779">
    <property type="component" value="Unassembled WGS sequence"/>
</dbReference>
<dbReference type="GO" id="GO:0009245">
    <property type="term" value="P:lipid A biosynthetic process"/>
    <property type="evidence" value="ECO:0007669"/>
    <property type="project" value="UniProtKB-UniRule"/>
</dbReference>
<dbReference type="SUPFAM" id="SSF51161">
    <property type="entry name" value="Trimeric LpxA-like enzymes"/>
    <property type="match status" value="1"/>
</dbReference>
<dbReference type="InterPro" id="IPR018357">
    <property type="entry name" value="Hexapep_transf_CS"/>
</dbReference>
<dbReference type="InterPro" id="IPR029098">
    <property type="entry name" value="Acetyltransf_C"/>
</dbReference>
<dbReference type="PANTHER" id="PTHR43480">
    <property type="entry name" value="ACYL-[ACYL-CARRIER-PROTEIN]--UDP-N-ACETYLGLUCOSAMINE O-ACYLTRANSFERASE"/>
    <property type="match status" value="1"/>
</dbReference>
<evidence type="ECO:0000256" key="5">
    <source>
        <dbReference type="ARBA" id="ARBA00022737"/>
    </source>
</evidence>
<dbReference type="GO" id="GO:0008780">
    <property type="term" value="F:acyl-[acyl-carrier-protein]-UDP-N-acetylglucosamine O-acyltransferase activity"/>
    <property type="evidence" value="ECO:0007669"/>
    <property type="project" value="UniProtKB-UniRule"/>
</dbReference>
<organism evidence="10">
    <name type="scientific">Caldithrix abyssi</name>
    <dbReference type="NCBI Taxonomy" id="187145"/>
    <lineage>
        <taxon>Bacteria</taxon>
        <taxon>Pseudomonadati</taxon>
        <taxon>Calditrichota</taxon>
        <taxon>Calditrichia</taxon>
        <taxon>Calditrichales</taxon>
        <taxon>Calditrichaceae</taxon>
        <taxon>Caldithrix</taxon>
    </lineage>
</organism>
<proteinExistence type="inferred from homology"/>
<dbReference type="InterPro" id="IPR001451">
    <property type="entry name" value="Hexapep"/>
</dbReference>
<dbReference type="Pfam" id="PF00132">
    <property type="entry name" value="Hexapep"/>
    <property type="match status" value="2"/>
</dbReference>
<evidence type="ECO:0000256" key="2">
    <source>
        <dbReference type="ARBA" id="ARBA00022516"/>
    </source>
</evidence>
<dbReference type="PANTHER" id="PTHR43480:SF1">
    <property type="entry name" value="ACYL-[ACYL-CARRIER-PROTEIN]--UDP-N-ACETYLGLUCOSAMINE O-ACYLTRANSFERASE, MITOCHONDRIAL-RELATED"/>
    <property type="match status" value="1"/>
</dbReference>
<evidence type="ECO:0000256" key="6">
    <source>
        <dbReference type="ARBA" id="ARBA00023098"/>
    </source>
</evidence>
<evidence type="ECO:0000313" key="10">
    <source>
        <dbReference type="EMBL" id="HGY57130.1"/>
    </source>
</evidence>
<keyword evidence="3 8" id="KW-0441">Lipid A biosynthesis</keyword>
<evidence type="ECO:0000256" key="4">
    <source>
        <dbReference type="ARBA" id="ARBA00022679"/>
    </source>
</evidence>
<dbReference type="Gene3D" id="2.160.10.10">
    <property type="entry name" value="Hexapeptide repeat proteins"/>
    <property type="match status" value="1"/>
</dbReference>